<evidence type="ECO:0000313" key="4">
    <source>
        <dbReference type="Proteomes" id="UP000262477"/>
    </source>
</evidence>
<evidence type="ECO:0000259" key="2">
    <source>
        <dbReference type="Pfam" id="PF02517"/>
    </source>
</evidence>
<feature type="domain" description="CAAX prenyl protease 2/Lysostaphin resistance protein A-like" evidence="2">
    <location>
        <begin position="81"/>
        <end position="170"/>
    </location>
</feature>
<feature type="transmembrane region" description="Helical" evidence="1">
    <location>
        <begin position="84"/>
        <end position="113"/>
    </location>
</feature>
<feature type="transmembrane region" description="Helical" evidence="1">
    <location>
        <begin position="182"/>
        <end position="203"/>
    </location>
</feature>
<comment type="caution">
    <text evidence="3">The sequence shown here is derived from an EMBL/GenBank/DDBJ whole genome shotgun (WGS) entry which is preliminary data.</text>
</comment>
<dbReference type="AlphaFoldDB" id="A0A371Q8R4"/>
<organism evidence="3 4">
    <name type="scientific">Streptomyces inhibens</name>
    <dbReference type="NCBI Taxonomy" id="2293571"/>
    <lineage>
        <taxon>Bacteria</taxon>
        <taxon>Bacillati</taxon>
        <taxon>Actinomycetota</taxon>
        <taxon>Actinomycetes</taxon>
        <taxon>Kitasatosporales</taxon>
        <taxon>Streptomycetaceae</taxon>
        <taxon>Streptomyces</taxon>
    </lineage>
</organism>
<keyword evidence="1" id="KW-0812">Transmembrane</keyword>
<keyword evidence="4" id="KW-1185">Reference proteome</keyword>
<accession>A0A371Q8R4</accession>
<dbReference type="GO" id="GO:0004175">
    <property type="term" value="F:endopeptidase activity"/>
    <property type="evidence" value="ECO:0007669"/>
    <property type="project" value="UniProtKB-ARBA"/>
</dbReference>
<dbReference type="InterPro" id="IPR003675">
    <property type="entry name" value="Rce1/LyrA-like_dom"/>
</dbReference>
<protein>
    <recommendedName>
        <fullName evidence="2">CAAX prenyl protease 2/Lysostaphin resistance protein A-like domain-containing protein</fullName>
    </recommendedName>
</protein>
<keyword evidence="1" id="KW-1133">Transmembrane helix</keyword>
<dbReference type="Proteomes" id="UP000262477">
    <property type="component" value="Unassembled WGS sequence"/>
</dbReference>
<proteinExistence type="predicted"/>
<feature type="transmembrane region" description="Helical" evidence="1">
    <location>
        <begin position="37"/>
        <end position="64"/>
    </location>
</feature>
<name>A0A371Q8R4_STRIH</name>
<evidence type="ECO:0000256" key="1">
    <source>
        <dbReference type="SAM" id="Phobius"/>
    </source>
</evidence>
<evidence type="ECO:0000313" key="3">
    <source>
        <dbReference type="EMBL" id="REK91106.1"/>
    </source>
</evidence>
<feature type="transmembrane region" description="Helical" evidence="1">
    <location>
        <begin position="133"/>
        <end position="152"/>
    </location>
</feature>
<sequence length="217" mass="22409">MAAMFGALTLAVMRRCGVSRAQLGIWPPSASTARGRAQAVAVGATAAFAALITITIVNAVPTFLPGEGSAYGGSQADYLGWKTFWLQAANVVVSGVIEDVVMVGAIAALLTMARRPAWEMYALSIVLEVGMHLYFGVPAIGLVVVAAVRLALYRATGRLTPLVIGHIAYGLFNGLLETGWALGAILAATALVAVITAGVCTPARQTEPDGKVRGRSA</sequence>
<dbReference type="EMBL" id="QUAC01000042">
    <property type="protein sequence ID" value="REK91106.1"/>
    <property type="molecule type" value="Genomic_DNA"/>
</dbReference>
<gene>
    <name evidence="3" type="ORF">DY245_06570</name>
</gene>
<dbReference type="Pfam" id="PF02517">
    <property type="entry name" value="Rce1-like"/>
    <property type="match status" value="1"/>
</dbReference>
<keyword evidence="1" id="KW-0472">Membrane</keyword>
<dbReference type="GO" id="GO:0080120">
    <property type="term" value="P:CAAX-box protein maturation"/>
    <property type="evidence" value="ECO:0007669"/>
    <property type="project" value="UniProtKB-ARBA"/>
</dbReference>
<reference evidence="3 4" key="1">
    <citation type="submission" date="2018-08" db="EMBL/GenBank/DDBJ databases">
        <title>Streptomyces NEAU-D10 sp. nov., a novel Actinomycete isolated from soil.</title>
        <authorList>
            <person name="Jin L."/>
        </authorList>
    </citation>
    <scope>NUCLEOTIDE SEQUENCE [LARGE SCALE GENOMIC DNA]</scope>
    <source>
        <strain evidence="3 4">NEAU-D10</strain>
    </source>
</reference>